<feature type="binding site" evidence="3">
    <location>
        <position position="162"/>
    </location>
    <ligand>
        <name>ATP</name>
        <dbReference type="ChEBI" id="CHEBI:30616"/>
    </ligand>
</feature>
<protein>
    <recommendedName>
        <fullName evidence="3">tRNA(Met) cytidine acetate ligase</fullName>
        <ecNumber evidence="3">6.3.4.-</ecNumber>
    </recommendedName>
</protein>
<evidence type="ECO:0000313" key="5">
    <source>
        <dbReference type="Proteomes" id="UP000700212"/>
    </source>
</evidence>
<comment type="subcellular location">
    <subcellularLocation>
        <location evidence="3">Cytoplasm</location>
    </subcellularLocation>
</comment>
<dbReference type="GO" id="GO:0005737">
    <property type="term" value="C:cytoplasm"/>
    <property type="evidence" value="ECO:0007669"/>
    <property type="project" value="UniProtKB-SubCell"/>
</dbReference>
<dbReference type="GO" id="GO:0016879">
    <property type="term" value="F:ligase activity, forming carbon-nitrogen bonds"/>
    <property type="evidence" value="ECO:0007669"/>
    <property type="project" value="UniProtKB-UniRule"/>
</dbReference>
<name>A0A921T5L3_9BACL</name>
<dbReference type="EMBL" id="DYTV01000101">
    <property type="protein sequence ID" value="HJH11556.1"/>
    <property type="molecule type" value="Genomic_DNA"/>
</dbReference>
<organism evidence="4 5">
    <name type="scientific">Metalysinibacillus jejuensis</name>
    <dbReference type="NCBI Taxonomy" id="914327"/>
    <lineage>
        <taxon>Bacteria</taxon>
        <taxon>Bacillati</taxon>
        <taxon>Bacillota</taxon>
        <taxon>Bacilli</taxon>
        <taxon>Bacillales</taxon>
        <taxon>Caryophanaceae</taxon>
        <taxon>Metalysinibacillus</taxon>
    </lineage>
</organism>
<dbReference type="PANTHER" id="PTHR37825:SF1">
    <property type="entry name" value="TRNA(MET) CYTIDINE ACETATE LIGASE"/>
    <property type="match status" value="1"/>
</dbReference>
<sequence length="387" mass="43177">MRAVGITVEYNPFHNGHSHHAKEAKHHAQANAVVAVMSGHFVQRGEPAIVDKWTRTTMALQNGVDIVIELPYVFSTAVAPRFASGAIALLDAMQCSAFAFGNEQGEAKQFYHTLALLKEHQQHYQALIHQAVKQGLSYPRAMAYAFTSITKQQDVIDLTMPNNILGFHYIEAAVAQNSTMQALTIPRIASAYHDASFTHESIASATAIRKALFTGQPIENFVPPTSAALLRQKTKVTWDDYYPYLRHTLLQWPPEFIATFADVNEGIEFALWRAAKKATTFNDFITLVTSKRYTTARIQRMLTHILVGVTQKERDACVAPSYIRLLGMTSTGQAYLRTVKKQLTLPLISRVGKQQDPMLALDCKATQIYQLAASQHYNDFTAPPIII</sequence>
<dbReference type="SUPFAM" id="SSF52374">
    <property type="entry name" value="Nucleotidylyl transferase"/>
    <property type="match status" value="1"/>
</dbReference>
<reference evidence="4" key="1">
    <citation type="journal article" date="2021" name="PeerJ">
        <title>Extensive microbial diversity within the chicken gut microbiome revealed by metagenomics and culture.</title>
        <authorList>
            <person name="Gilroy R."/>
            <person name="Ravi A."/>
            <person name="Getino M."/>
            <person name="Pursley I."/>
            <person name="Horton D.L."/>
            <person name="Alikhan N.F."/>
            <person name="Baker D."/>
            <person name="Gharbi K."/>
            <person name="Hall N."/>
            <person name="Watson M."/>
            <person name="Adriaenssens E.M."/>
            <person name="Foster-Nyarko E."/>
            <person name="Jarju S."/>
            <person name="Secka A."/>
            <person name="Antonio M."/>
            <person name="Oren A."/>
            <person name="Chaudhuri R.R."/>
            <person name="La Ragione R."/>
            <person name="Hildebrand F."/>
            <person name="Pallen M.J."/>
        </authorList>
    </citation>
    <scope>NUCLEOTIDE SEQUENCE</scope>
    <source>
        <strain evidence="4">CHK160-4876</strain>
    </source>
</reference>
<evidence type="ECO:0000256" key="1">
    <source>
        <dbReference type="ARBA" id="ARBA00022598"/>
    </source>
</evidence>
<keyword evidence="3" id="KW-0547">Nucleotide-binding</keyword>
<dbReference type="InterPro" id="IPR014729">
    <property type="entry name" value="Rossmann-like_a/b/a_fold"/>
</dbReference>
<keyword evidence="3" id="KW-0694">RNA-binding</keyword>
<dbReference type="Proteomes" id="UP000700212">
    <property type="component" value="Unassembled WGS sequence"/>
</dbReference>
<keyword evidence="3" id="KW-0820">tRNA-binding</keyword>
<keyword evidence="2 3" id="KW-0819">tRNA processing</keyword>
<evidence type="ECO:0000313" key="4">
    <source>
        <dbReference type="EMBL" id="HJH11556.1"/>
    </source>
</evidence>
<accession>A0A921T5L3</accession>
<dbReference type="AlphaFoldDB" id="A0A921T5L3"/>
<comment type="catalytic activity">
    <reaction evidence="3">
        <text>cytidine(34) in elongator tRNA(Met) + acetate + ATP = N(4)-acetylcytidine(34) in elongator tRNA(Met) + AMP + diphosphate</text>
        <dbReference type="Rhea" id="RHEA:58144"/>
        <dbReference type="Rhea" id="RHEA-COMP:10693"/>
        <dbReference type="Rhea" id="RHEA-COMP:10694"/>
        <dbReference type="ChEBI" id="CHEBI:30089"/>
        <dbReference type="ChEBI" id="CHEBI:30616"/>
        <dbReference type="ChEBI" id="CHEBI:33019"/>
        <dbReference type="ChEBI" id="CHEBI:74900"/>
        <dbReference type="ChEBI" id="CHEBI:82748"/>
        <dbReference type="ChEBI" id="CHEBI:456215"/>
    </reaction>
</comment>
<dbReference type="GO" id="GO:0005524">
    <property type="term" value="F:ATP binding"/>
    <property type="evidence" value="ECO:0007669"/>
    <property type="project" value="UniProtKB-KW"/>
</dbReference>
<evidence type="ECO:0000256" key="2">
    <source>
        <dbReference type="ARBA" id="ARBA00022694"/>
    </source>
</evidence>
<dbReference type="Pfam" id="PF05636">
    <property type="entry name" value="HIGH_NTase1"/>
    <property type="match status" value="1"/>
</dbReference>
<comment type="function">
    <text evidence="3">Catalyzes the formation of N(4)-acetylcytidine (ac(4)C) at the wobble position of elongator tRNA(Met), using acetate and ATP as substrates. First activates an acetate ion to form acetyladenylate (Ac-AMP) and then transfers the acetyl group to tRNA to form ac(4)C34.</text>
</comment>
<dbReference type="InterPro" id="IPR008513">
    <property type="entry name" value="tRNA(Met)_cyd_acetate_ligase"/>
</dbReference>
<dbReference type="NCBIfam" id="NF010191">
    <property type="entry name" value="PRK13670.1"/>
    <property type="match status" value="1"/>
</dbReference>
<dbReference type="PANTHER" id="PTHR37825">
    <property type="entry name" value="TRNA(MET) CYTIDINE ACETATE LIGASE"/>
    <property type="match status" value="1"/>
</dbReference>
<comment type="similarity">
    <text evidence="3">Belongs to the TmcAL family.</text>
</comment>
<reference evidence="4" key="2">
    <citation type="submission" date="2021-09" db="EMBL/GenBank/DDBJ databases">
        <authorList>
            <person name="Gilroy R."/>
        </authorList>
    </citation>
    <scope>NUCLEOTIDE SEQUENCE</scope>
    <source>
        <strain evidence="4">CHK160-4876</strain>
    </source>
</reference>
<proteinExistence type="inferred from homology"/>
<feature type="binding site" evidence="3">
    <location>
        <begin position="187"/>
        <end position="188"/>
    </location>
    <ligand>
        <name>ATP</name>
        <dbReference type="ChEBI" id="CHEBI:30616"/>
    </ligand>
</feature>
<dbReference type="HAMAP" id="MF_01539">
    <property type="entry name" value="TmcAL"/>
    <property type="match status" value="1"/>
</dbReference>
<keyword evidence="3" id="KW-0067">ATP-binding</keyword>
<dbReference type="GO" id="GO:0006400">
    <property type="term" value="P:tRNA modification"/>
    <property type="evidence" value="ECO:0007669"/>
    <property type="project" value="UniProtKB-UniRule"/>
</dbReference>
<feature type="binding site" evidence="3">
    <location>
        <begin position="7"/>
        <end position="20"/>
    </location>
    <ligand>
        <name>ATP</name>
        <dbReference type="ChEBI" id="CHEBI:30616"/>
    </ligand>
</feature>
<gene>
    <name evidence="3" type="primary">tmcAL</name>
    <name evidence="4" type="ORF">K8V30_07750</name>
</gene>
<comment type="caution">
    <text evidence="4">The sequence shown here is derived from an EMBL/GenBank/DDBJ whole genome shotgun (WGS) entry which is preliminary data.</text>
</comment>
<dbReference type="EC" id="6.3.4.-" evidence="3"/>
<keyword evidence="3" id="KW-0963">Cytoplasm</keyword>
<evidence type="ECO:0000256" key="3">
    <source>
        <dbReference type="HAMAP-Rule" id="MF_01539"/>
    </source>
</evidence>
<dbReference type="GO" id="GO:0000049">
    <property type="term" value="F:tRNA binding"/>
    <property type="evidence" value="ECO:0007669"/>
    <property type="project" value="UniProtKB-KW"/>
</dbReference>
<feature type="binding site" evidence="3">
    <location>
        <position position="101"/>
    </location>
    <ligand>
        <name>ATP</name>
        <dbReference type="ChEBI" id="CHEBI:30616"/>
    </ligand>
</feature>
<dbReference type="Gene3D" id="3.40.50.620">
    <property type="entry name" value="HUPs"/>
    <property type="match status" value="1"/>
</dbReference>
<keyword evidence="1 3" id="KW-0436">Ligase</keyword>